<keyword evidence="1" id="KW-0802">TPR repeat</keyword>
<feature type="repeat" description="TPR" evidence="1">
    <location>
        <begin position="633"/>
        <end position="666"/>
    </location>
</feature>
<dbReference type="InterPro" id="IPR019734">
    <property type="entry name" value="TPR_rpt"/>
</dbReference>
<dbReference type="PANTHER" id="PTHR44102:SF12">
    <property type="entry name" value="PROTEIN NPGR2"/>
    <property type="match status" value="1"/>
</dbReference>
<evidence type="ECO:0000313" key="3">
    <source>
        <dbReference type="EnsemblPlants" id="Kaladp0058s0222.1.v1.1"/>
    </source>
</evidence>
<protein>
    <submittedName>
        <fullName evidence="3">Uncharacterized protein</fullName>
    </submittedName>
</protein>
<dbReference type="SUPFAM" id="SSF48452">
    <property type="entry name" value="TPR-like"/>
    <property type="match status" value="2"/>
</dbReference>
<dbReference type="OMA" id="HIAWLNL"/>
<accession>A0A7N1A0N6</accession>
<organism evidence="3 4">
    <name type="scientific">Kalanchoe fedtschenkoi</name>
    <name type="common">Lavender scallops</name>
    <name type="synonym">South American air plant</name>
    <dbReference type="NCBI Taxonomy" id="63787"/>
    <lineage>
        <taxon>Eukaryota</taxon>
        <taxon>Viridiplantae</taxon>
        <taxon>Streptophyta</taxon>
        <taxon>Embryophyta</taxon>
        <taxon>Tracheophyta</taxon>
        <taxon>Spermatophyta</taxon>
        <taxon>Magnoliopsida</taxon>
        <taxon>eudicotyledons</taxon>
        <taxon>Gunneridae</taxon>
        <taxon>Pentapetalae</taxon>
        <taxon>Saxifragales</taxon>
        <taxon>Crassulaceae</taxon>
        <taxon>Kalanchoe</taxon>
    </lineage>
</organism>
<dbReference type="InterPro" id="IPR043376">
    <property type="entry name" value="NPG1-like"/>
</dbReference>
<dbReference type="AlphaFoldDB" id="A0A7N1A0N6"/>
<dbReference type="Gramene" id="Kaladp0058s0222.1.v1.1">
    <property type="protein sequence ID" value="Kaladp0058s0222.1.v1.1"/>
    <property type="gene ID" value="Kaladp0058s0222.v1.1"/>
</dbReference>
<dbReference type="EnsemblPlants" id="Kaladp0058s0222.1.v1.1">
    <property type="protein sequence ID" value="Kaladp0058s0222.1.v1.1"/>
    <property type="gene ID" value="Kaladp0058s0222.v1.1"/>
</dbReference>
<dbReference type="SMART" id="SM00028">
    <property type="entry name" value="TPR"/>
    <property type="match status" value="5"/>
</dbReference>
<dbReference type="InterPro" id="IPR011990">
    <property type="entry name" value="TPR-like_helical_dom_sf"/>
</dbReference>
<dbReference type="Proteomes" id="UP000594263">
    <property type="component" value="Unplaced"/>
</dbReference>
<proteinExistence type="predicted"/>
<dbReference type="PROSITE" id="PS50005">
    <property type="entry name" value="TPR"/>
    <property type="match status" value="1"/>
</dbReference>
<name>A0A7N1A0N6_KALFE</name>
<dbReference type="Gene3D" id="1.25.40.10">
    <property type="entry name" value="Tetratricopeptide repeat domain"/>
    <property type="match status" value="2"/>
</dbReference>
<dbReference type="Gramene" id="Kaladp0058s0222.2.v1.1">
    <property type="protein sequence ID" value="Kaladp0058s0222.2.v1.1"/>
    <property type="gene ID" value="Kaladp0058s0222.v1.1"/>
</dbReference>
<dbReference type="EnsemblPlants" id="Kaladp0058s0222.2.v1.1">
    <property type="protein sequence ID" value="Kaladp0058s0222.2.v1.1"/>
    <property type="gene ID" value="Kaladp0058s0222.v1.1"/>
</dbReference>
<evidence type="ECO:0000256" key="1">
    <source>
        <dbReference type="PROSITE-ProRule" id="PRU00339"/>
    </source>
</evidence>
<evidence type="ECO:0000256" key="2">
    <source>
        <dbReference type="SAM" id="MobiDB-lite"/>
    </source>
</evidence>
<feature type="region of interest" description="Disordered" evidence="2">
    <location>
        <begin position="132"/>
        <end position="155"/>
    </location>
</feature>
<evidence type="ECO:0000313" key="4">
    <source>
        <dbReference type="Proteomes" id="UP000594263"/>
    </source>
</evidence>
<reference evidence="3" key="1">
    <citation type="submission" date="2021-01" db="UniProtKB">
        <authorList>
            <consortium name="EnsemblPlants"/>
        </authorList>
    </citation>
    <scope>IDENTIFICATION</scope>
</reference>
<dbReference type="PANTHER" id="PTHR44102">
    <property type="entry name" value="PROTEIN NPG1"/>
    <property type="match status" value="1"/>
</dbReference>
<sequence>MRSGGDVAERARKSVEDGRRVGVLGKLLHSEEHEKSGNGVAGDNLPTLETLAIDGYAASGLSSGVGDAHQKLDSRDIEEAESSLRDGGCLNHEEARALLGRFEYQKGNVEAALHVFEGIDVTSVTSKMKLSLAGRGEQVSRHKPKRRSKKDSGSPMSIHAVSLILEAIYLKSKSLQALGRIKEAAQTCKVILDVIESSLPMGLPESFGTDCKLQETVNKAVELLPELWKFAECPDEAILSYRRGLLYRWNLDSETLARIEKEFAIFLLYSGGDASPPYLLSQMDGSYVPRNNIEEAILLFMILLRKMNLGLIRWDSSVMDHLSFAFSVSGELKSFAKRLEEMLPGMVDQKEWYYTLALCYYGAGEASVALDLLKKLLHSSQDPKHVPGLLLAAKICGESPSRAAEGIKFSERALQNLDGKCKEMISHANFFKGISLAAHCECLVSGLEKDAHLSGALKALDLAAATTNMANPDILYHMSVQYAEVRKLNEALYYAKHLLKLEGRSNIKSFLLLARILSAQQRYGEAEAVIDGALDETARWDQGELLRTKAKLQLAQGHVKKSLETYAQVLGVLQVQHRNSGVEAKLPKGGVSLNKDLELETWLDLARAYTTFSQWSDAEFCLSRAKAISLYCASTCHIIGQLLEAKGDHREALKSYQEALDLDPAHVPSLISTAMSLRRLSNQSHASVIRSFLTEALRCDRMNHTAWYSLGLAYRDQGPAFLSEAADCFQAAAALEETSPVEPLR</sequence>
<dbReference type="Pfam" id="PF13176">
    <property type="entry name" value="TPR_7"/>
    <property type="match status" value="1"/>
</dbReference>
<keyword evidence="4" id="KW-1185">Reference proteome</keyword>
<dbReference type="Pfam" id="PF13181">
    <property type="entry name" value="TPR_8"/>
    <property type="match status" value="1"/>
</dbReference>